<comment type="caution">
    <text evidence="2">The sequence shown here is derived from an EMBL/GenBank/DDBJ whole genome shotgun (WGS) entry which is preliminary data.</text>
</comment>
<dbReference type="InterPro" id="IPR036388">
    <property type="entry name" value="WH-like_DNA-bd_sf"/>
</dbReference>
<dbReference type="Gene3D" id="3.60.15.10">
    <property type="entry name" value="Ribonuclease Z/Hydroxyacylglutathione hydrolase-like"/>
    <property type="match status" value="1"/>
</dbReference>
<dbReference type="SUPFAM" id="SSF56281">
    <property type="entry name" value="Metallo-hydrolase/oxidoreductase"/>
    <property type="match status" value="1"/>
</dbReference>
<proteinExistence type="predicted"/>
<name>A0A258FHL0_9CAUL</name>
<dbReference type="Pfam" id="PF00753">
    <property type="entry name" value="Lactamase_B"/>
    <property type="match status" value="1"/>
</dbReference>
<dbReference type="Gene3D" id="1.10.10.10">
    <property type="entry name" value="Winged helix-like DNA-binding domain superfamily/Winged helix DNA-binding domain"/>
    <property type="match status" value="1"/>
</dbReference>
<dbReference type="GO" id="GO:0016787">
    <property type="term" value="F:hydrolase activity"/>
    <property type="evidence" value="ECO:0007669"/>
    <property type="project" value="UniProtKB-KW"/>
</dbReference>
<dbReference type="Pfam" id="PF21221">
    <property type="entry name" value="B_lactamase-like_C"/>
    <property type="match status" value="1"/>
</dbReference>
<dbReference type="Proteomes" id="UP000215595">
    <property type="component" value="Unassembled WGS sequence"/>
</dbReference>
<evidence type="ECO:0000313" key="3">
    <source>
        <dbReference type="Proteomes" id="UP000215595"/>
    </source>
</evidence>
<organism evidence="2 3">
    <name type="scientific">Brevundimonas subvibrioides</name>
    <dbReference type="NCBI Taxonomy" id="74313"/>
    <lineage>
        <taxon>Bacteria</taxon>
        <taxon>Pseudomonadati</taxon>
        <taxon>Pseudomonadota</taxon>
        <taxon>Alphaproteobacteria</taxon>
        <taxon>Caulobacterales</taxon>
        <taxon>Caulobacteraceae</taxon>
        <taxon>Brevundimonas</taxon>
    </lineage>
</organism>
<dbReference type="PANTHER" id="PTHR23131:SF4">
    <property type="entry name" value="METALLO-BETA-LACTAMASE SUPERFAMILY POTEIN"/>
    <property type="match status" value="1"/>
</dbReference>
<dbReference type="InterPro" id="IPR001279">
    <property type="entry name" value="Metallo-B-lactamas"/>
</dbReference>
<dbReference type="SMART" id="SM00849">
    <property type="entry name" value="Lactamase_B"/>
    <property type="match status" value="1"/>
</dbReference>
<evidence type="ECO:0000313" key="2">
    <source>
        <dbReference type="EMBL" id="OYX31518.1"/>
    </source>
</evidence>
<dbReference type="InterPro" id="IPR050662">
    <property type="entry name" value="Sec-metab_biosynth-thioest"/>
</dbReference>
<dbReference type="CDD" id="cd07725">
    <property type="entry name" value="TTHA1429-like_MBL-fold"/>
    <property type="match status" value="1"/>
</dbReference>
<keyword evidence="2" id="KW-0378">Hydrolase</keyword>
<dbReference type="InterPro" id="IPR036866">
    <property type="entry name" value="RibonucZ/Hydroxyglut_hydro"/>
</dbReference>
<dbReference type="EMBL" id="NCEB01000031">
    <property type="protein sequence ID" value="OYX31518.1"/>
    <property type="molecule type" value="Genomic_DNA"/>
</dbReference>
<accession>A0A258FHL0</accession>
<feature type="domain" description="Metallo-beta-lactamase" evidence="1">
    <location>
        <begin position="54"/>
        <end position="270"/>
    </location>
</feature>
<dbReference type="PANTHER" id="PTHR23131">
    <property type="entry name" value="ENDORIBONUCLEASE LACTB2"/>
    <property type="match status" value="1"/>
</dbReference>
<gene>
    <name evidence="2" type="ORF">B7Z01_12465</name>
</gene>
<evidence type="ECO:0000259" key="1">
    <source>
        <dbReference type="SMART" id="SM00849"/>
    </source>
</evidence>
<protein>
    <submittedName>
        <fullName evidence="2">MBL fold metallo-hydrolase</fullName>
    </submittedName>
</protein>
<sequence length="364" mass="39188">MADGPLITDGSTEIAEPSRGLTYPLGAPPAPGEAVQAAPGVLWMRLPLPMALNHVNVYAIADGDGWVVIDTGLRTPDSVTAWEAALAGPLGGRPVTRVICTHMHPDHIGLAGWLCERFEAPLLMSRLEYVTGRMLVADTGPAPESGATFFRAAGWEAERIDRWRASYGMFSKGVAPLPPSYLRVSAGDTLSIGGEDWSVVVGDGHSPEHICLWRRSDGVLLSGDQILPRISSNISVWPTEPMADPLGDWLTSLDRLEATLPADTFCLPGHGEPFTGVLPRIEALRRGHATSLKRLERTLHTPRRAVDVFGSLFARPVGDGLYGMATGEAIAHLNHLEARGRARRARDAHGVDWWTATSSEESPA</sequence>
<reference evidence="2 3" key="1">
    <citation type="submission" date="2017-03" db="EMBL/GenBank/DDBJ databases">
        <title>Lifting the veil on microbial sulfur biogeochemistry in mining wastewaters.</title>
        <authorList>
            <person name="Kantor R.S."/>
            <person name="Colenbrander Nelson T."/>
            <person name="Marshall S."/>
            <person name="Bennett D."/>
            <person name="Apte S."/>
            <person name="Camacho D."/>
            <person name="Thomas B.C."/>
            <person name="Warren L.A."/>
            <person name="Banfield J.F."/>
        </authorList>
    </citation>
    <scope>NUCLEOTIDE SEQUENCE [LARGE SCALE GENOMIC DNA]</scope>
    <source>
        <strain evidence="2">32-69-9</strain>
    </source>
</reference>
<dbReference type="InterPro" id="IPR048933">
    <property type="entry name" value="B_lactamase-like_C"/>
</dbReference>
<dbReference type="AlphaFoldDB" id="A0A258FHL0"/>